<feature type="region of interest" description="Disordered" evidence="1">
    <location>
        <begin position="39"/>
        <end position="59"/>
    </location>
</feature>
<name>A0ABR8T654_9BACL</name>
<sequence>MFNLFKKSKKNDDCCSVKIEEVKEEKQSCCNIKIEEVKDEKDTDLSSDSCCKTTPSSSN</sequence>
<evidence type="ECO:0000256" key="1">
    <source>
        <dbReference type="SAM" id="MobiDB-lite"/>
    </source>
</evidence>
<organism evidence="2 3">
    <name type="scientific">Paenibacillus gallinarum</name>
    <dbReference type="NCBI Taxonomy" id="2762232"/>
    <lineage>
        <taxon>Bacteria</taxon>
        <taxon>Bacillati</taxon>
        <taxon>Bacillota</taxon>
        <taxon>Bacilli</taxon>
        <taxon>Bacillales</taxon>
        <taxon>Paenibacillaceae</taxon>
        <taxon>Paenibacillus</taxon>
    </lineage>
</organism>
<feature type="compositionally biased region" description="Polar residues" evidence="1">
    <location>
        <begin position="46"/>
        <end position="59"/>
    </location>
</feature>
<accession>A0ABR8T654</accession>
<dbReference type="EMBL" id="JACSQL010000020">
    <property type="protein sequence ID" value="MBD7971074.1"/>
    <property type="molecule type" value="Genomic_DNA"/>
</dbReference>
<comment type="caution">
    <text evidence="2">The sequence shown here is derived from an EMBL/GenBank/DDBJ whole genome shotgun (WGS) entry which is preliminary data.</text>
</comment>
<evidence type="ECO:0000313" key="2">
    <source>
        <dbReference type="EMBL" id="MBD7971074.1"/>
    </source>
</evidence>
<protein>
    <submittedName>
        <fullName evidence="2">Uncharacterized protein</fullName>
    </submittedName>
</protein>
<proteinExistence type="predicted"/>
<dbReference type="Proteomes" id="UP000608071">
    <property type="component" value="Unassembled WGS sequence"/>
</dbReference>
<gene>
    <name evidence="2" type="ORF">H9647_23680</name>
</gene>
<keyword evidence="3" id="KW-1185">Reference proteome</keyword>
<evidence type="ECO:0000313" key="3">
    <source>
        <dbReference type="Proteomes" id="UP000608071"/>
    </source>
</evidence>
<reference evidence="2 3" key="1">
    <citation type="submission" date="2020-08" db="EMBL/GenBank/DDBJ databases">
        <title>A Genomic Blueprint of the Chicken Gut Microbiome.</title>
        <authorList>
            <person name="Gilroy R."/>
            <person name="Ravi A."/>
            <person name="Getino M."/>
            <person name="Pursley I."/>
            <person name="Horton D.L."/>
            <person name="Alikhan N.-F."/>
            <person name="Baker D."/>
            <person name="Gharbi K."/>
            <person name="Hall N."/>
            <person name="Watson M."/>
            <person name="Adriaenssens E.M."/>
            <person name="Foster-Nyarko E."/>
            <person name="Jarju S."/>
            <person name="Secka A."/>
            <person name="Antonio M."/>
            <person name="Oren A."/>
            <person name="Chaudhuri R."/>
            <person name="La Ragione R.M."/>
            <person name="Hildebrand F."/>
            <person name="Pallen M.J."/>
        </authorList>
    </citation>
    <scope>NUCLEOTIDE SEQUENCE [LARGE SCALE GENOMIC DNA]</scope>
    <source>
        <strain evidence="2 3">Sa2BVA9</strain>
    </source>
</reference>
<dbReference type="RefSeq" id="WP_160037148.1">
    <property type="nucleotide sequence ID" value="NZ_JACSQL010000020.1"/>
</dbReference>